<protein>
    <submittedName>
        <fullName evidence="5">XRE family transcriptional regulator</fullName>
    </submittedName>
</protein>
<dbReference type="RefSeq" id="WP_131014817.1">
    <property type="nucleotide sequence ID" value="NZ_SIRE01000012.1"/>
</dbReference>
<dbReference type="SMART" id="SM00530">
    <property type="entry name" value="HTH_XRE"/>
    <property type="match status" value="1"/>
</dbReference>
<dbReference type="CDD" id="cd00093">
    <property type="entry name" value="HTH_XRE"/>
    <property type="match status" value="1"/>
</dbReference>
<dbReference type="PROSITE" id="PS50943">
    <property type="entry name" value="HTH_CROC1"/>
    <property type="match status" value="1"/>
</dbReference>
<evidence type="ECO:0000313" key="6">
    <source>
        <dbReference type="Proteomes" id="UP000293142"/>
    </source>
</evidence>
<dbReference type="PANTHER" id="PTHR46797:SF23">
    <property type="entry name" value="HTH-TYPE TRANSCRIPTIONAL REGULATOR SUTR"/>
    <property type="match status" value="1"/>
</dbReference>
<dbReference type="SUPFAM" id="SSF47413">
    <property type="entry name" value="lambda repressor-like DNA-binding domains"/>
    <property type="match status" value="1"/>
</dbReference>
<dbReference type="GO" id="GO:0003677">
    <property type="term" value="F:DNA binding"/>
    <property type="evidence" value="ECO:0007669"/>
    <property type="project" value="UniProtKB-KW"/>
</dbReference>
<dbReference type="GO" id="GO:0005829">
    <property type="term" value="C:cytosol"/>
    <property type="evidence" value="ECO:0007669"/>
    <property type="project" value="TreeGrafter"/>
</dbReference>
<dbReference type="InterPro" id="IPR001387">
    <property type="entry name" value="Cro/C1-type_HTH"/>
</dbReference>
<name>A0A4Q9DPL8_9BACL</name>
<sequence>MVHKAKSDQKAAEAFVKIVGDKIRVLRTEKGLSQEKLGELAELNSNYIGQIERGEKSLSVFTLKKIADGLSMSLEELFRLIDPADQTDALGEIIGLLSRRPVQEHAKALKVVKAVLEWNDSVK</sequence>
<dbReference type="InterPro" id="IPR050807">
    <property type="entry name" value="TransReg_Diox_bact_type"/>
</dbReference>
<dbReference type="InterPro" id="IPR010982">
    <property type="entry name" value="Lambda_DNA-bd_dom_sf"/>
</dbReference>
<proteinExistence type="predicted"/>
<dbReference type="AlphaFoldDB" id="A0A4Q9DPL8"/>
<evidence type="ECO:0000259" key="4">
    <source>
        <dbReference type="PROSITE" id="PS50943"/>
    </source>
</evidence>
<dbReference type="Pfam" id="PF01381">
    <property type="entry name" value="HTH_3"/>
    <property type="match status" value="1"/>
</dbReference>
<dbReference type="GO" id="GO:0003700">
    <property type="term" value="F:DNA-binding transcription factor activity"/>
    <property type="evidence" value="ECO:0007669"/>
    <property type="project" value="TreeGrafter"/>
</dbReference>
<dbReference type="OrthoDB" id="9814553at2"/>
<evidence type="ECO:0000313" key="5">
    <source>
        <dbReference type="EMBL" id="TBL77427.1"/>
    </source>
</evidence>
<keyword evidence="1" id="KW-0805">Transcription regulation</keyword>
<evidence type="ECO:0000256" key="3">
    <source>
        <dbReference type="ARBA" id="ARBA00023163"/>
    </source>
</evidence>
<organism evidence="5 6">
    <name type="scientific">Paenibacillus thalictri</name>
    <dbReference type="NCBI Taxonomy" id="2527873"/>
    <lineage>
        <taxon>Bacteria</taxon>
        <taxon>Bacillati</taxon>
        <taxon>Bacillota</taxon>
        <taxon>Bacilli</taxon>
        <taxon>Bacillales</taxon>
        <taxon>Paenibacillaceae</taxon>
        <taxon>Paenibacillus</taxon>
    </lineage>
</organism>
<evidence type="ECO:0000256" key="1">
    <source>
        <dbReference type="ARBA" id="ARBA00023015"/>
    </source>
</evidence>
<feature type="domain" description="HTH cro/C1-type" evidence="4">
    <location>
        <begin position="23"/>
        <end position="77"/>
    </location>
</feature>
<dbReference type="Proteomes" id="UP000293142">
    <property type="component" value="Unassembled WGS sequence"/>
</dbReference>
<dbReference type="EMBL" id="SIRE01000012">
    <property type="protein sequence ID" value="TBL77427.1"/>
    <property type="molecule type" value="Genomic_DNA"/>
</dbReference>
<evidence type="ECO:0000256" key="2">
    <source>
        <dbReference type="ARBA" id="ARBA00023125"/>
    </source>
</evidence>
<dbReference type="Gene3D" id="1.10.260.40">
    <property type="entry name" value="lambda repressor-like DNA-binding domains"/>
    <property type="match status" value="1"/>
</dbReference>
<reference evidence="5 6" key="1">
    <citation type="submission" date="2019-02" db="EMBL/GenBank/DDBJ databases">
        <title>Paenibacillus sp. nov., isolated from surface-sterilized tissue of Thalictrum simplex L.</title>
        <authorList>
            <person name="Tuo L."/>
        </authorList>
    </citation>
    <scope>NUCLEOTIDE SEQUENCE [LARGE SCALE GENOMIC DNA]</scope>
    <source>
        <strain evidence="5 6">N2SHLJ1</strain>
    </source>
</reference>
<accession>A0A4Q9DPL8</accession>
<keyword evidence="3" id="KW-0804">Transcription</keyword>
<keyword evidence="6" id="KW-1185">Reference proteome</keyword>
<gene>
    <name evidence="5" type="ORF">EYB31_18325</name>
</gene>
<keyword evidence="2" id="KW-0238">DNA-binding</keyword>
<comment type="caution">
    <text evidence="5">The sequence shown here is derived from an EMBL/GenBank/DDBJ whole genome shotgun (WGS) entry which is preliminary data.</text>
</comment>
<dbReference type="PANTHER" id="PTHR46797">
    <property type="entry name" value="HTH-TYPE TRANSCRIPTIONAL REGULATOR"/>
    <property type="match status" value="1"/>
</dbReference>